<dbReference type="EMBL" id="KL197733">
    <property type="protein sequence ID" value="KDQ53649.1"/>
    <property type="molecule type" value="Genomic_DNA"/>
</dbReference>
<dbReference type="PANTHER" id="PTHR35871:SF1">
    <property type="entry name" value="CXC1-LIKE CYSTEINE CLUSTER ASSOCIATED WITH KDZ TRANSPOSASES DOMAIN-CONTAINING PROTEIN"/>
    <property type="match status" value="1"/>
</dbReference>
<gene>
    <name evidence="1" type="ORF">JAAARDRAFT_136897</name>
</gene>
<organism evidence="1 2">
    <name type="scientific">Jaapia argillacea MUCL 33604</name>
    <dbReference type="NCBI Taxonomy" id="933084"/>
    <lineage>
        <taxon>Eukaryota</taxon>
        <taxon>Fungi</taxon>
        <taxon>Dikarya</taxon>
        <taxon>Basidiomycota</taxon>
        <taxon>Agaricomycotina</taxon>
        <taxon>Agaricomycetes</taxon>
        <taxon>Agaricomycetidae</taxon>
        <taxon>Jaapiales</taxon>
        <taxon>Jaapiaceae</taxon>
        <taxon>Jaapia</taxon>
    </lineage>
</organism>
<dbReference type="OrthoDB" id="2416294at2759"/>
<accession>A0A067PFT8</accession>
<evidence type="ECO:0000313" key="2">
    <source>
        <dbReference type="Proteomes" id="UP000027265"/>
    </source>
</evidence>
<proteinExistence type="predicted"/>
<dbReference type="PANTHER" id="PTHR35871">
    <property type="entry name" value="EXPRESSED PROTEIN"/>
    <property type="match status" value="1"/>
</dbReference>
<sequence length="165" mass="18800">MQSLRSECKGFKCPKGFDERKPCCCRRLLYNQPDFVNVESRLETMCKARGYQVVFLPKFHCELNFIEQCWGAAKRKYRLNPTSSTEADLERNVVSALDSIPLTQMRKFATRASRFMDAYRKGLNGRQAAWAGKKYRGHRVLPNSILDELNAAGLVEQPISSAVAT</sequence>
<dbReference type="AlphaFoldDB" id="A0A067PFT8"/>
<dbReference type="InterPro" id="IPR036397">
    <property type="entry name" value="RNaseH_sf"/>
</dbReference>
<evidence type="ECO:0000313" key="1">
    <source>
        <dbReference type="EMBL" id="KDQ53649.1"/>
    </source>
</evidence>
<evidence type="ECO:0008006" key="3">
    <source>
        <dbReference type="Google" id="ProtNLM"/>
    </source>
</evidence>
<dbReference type="GO" id="GO:0003676">
    <property type="term" value="F:nucleic acid binding"/>
    <property type="evidence" value="ECO:0007669"/>
    <property type="project" value="InterPro"/>
</dbReference>
<keyword evidence="2" id="KW-1185">Reference proteome</keyword>
<reference evidence="2" key="1">
    <citation type="journal article" date="2014" name="Proc. Natl. Acad. Sci. U.S.A.">
        <title>Extensive sampling of basidiomycete genomes demonstrates inadequacy of the white-rot/brown-rot paradigm for wood decay fungi.</title>
        <authorList>
            <person name="Riley R."/>
            <person name="Salamov A.A."/>
            <person name="Brown D.W."/>
            <person name="Nagy L.G."/>
            <person name="Floudas D."/>
            <person name="Held B.W."/>
            <person name="Levasseur A."/>
            <person name="Lombard V."/>
            <person name="Morin E."/>
            <person name="Otillar R."/>
            <person name="Lindquist E.A."/>
            <person name="Sun H."/>
            <person name="LaButti K.M."/>
            <person name="Schmutz J."/>
            <person name="Jabbour D."/>
            <person name="Luo H."/>
            <person name="Baker S.E."/>
            <person name="Pisabarro A.G."/>
            <person name="Walton J.D."/>
            <person name="Blanchette R.A."/>
            <person name="Henrissat B."/>
            <person name="Martin F."/>
            <person name="Cullen D."/>
            <person name="Hibbett D.S."/>
            <person name="Grigoriev I.V."/>
        </authorList>
    </citation>
    <scope>NUCLEOTIDE SEQUENCE [LARGE SCALE GENOMIC DNA]</scope>
    <source>
        <strain evidence="2">MUCL 33604</strain>
    </source>
</reference>
<name>A0A067PFT8_9AGAM</name>
<dbReference type="Proteomes" id="UP000027265">
    <property type="component" value="Unassembled WGS sequence"/>
</dbReference>
<dbReference type="HOGENOM" id="CLU_005726_0_1_1"/>
<dbReference type="Gene3D" id="3.30.420.10">
    <property type="entry name" value="Ribonuclease H-like superfamily/Ribonuclease H"/>
    <property type="match status" value="1"/>
</dbReference>
<protein>
    <recommendedName>
        <fullName evidence="3">Tc1-like transposase DDE domain-containing protein</fullName>
    </recommendedName>
</protein>
<dbReference type="InParanoid" id="A0A067PFT8"/>